<dbReference type="InterPro" id="IPR012933">
    <property type="entry name" value="HicA_mRNA_interferase"/>
</dbReference>
<keyword evidence="7" id="KW-0346">Stress response</keyword>
<gene>
    <name evidence="9" type="ORF">ACFSDA_16065</name>
</gene>
<feature type="compositionally biased region" description="Polar residues" evidence="8">
    <location>
        <begin position="21"/>
        <end position="31"/>
    </location>
</feature>
<dbReference type="SUPFAM" id="SSF54786">
    <property type="entry name" value="YcfA/nrd intein domain"/>
    <property type="match status" value="1"/>
</dbReference>
<dbReference type="Gene3D" id="3.30.920.30">
    <property type="entry name" value="Hypothetical protein"/>
    <property type="match status" value="1"/>
</dbReference>
<reference evidence="10" key="1">
    <citation type="journal article" date="2019" name="Int. J. Syst. Evol. Microbiol.">
        <title>The Global Catalogue of Microorganisms (GCM) 10K type strain sequencing project: providing services to taxonomists for standard genome sequencing and annotation.</title>
        <authorList>
            <consortium name="The Broad Institute Genomics Platform"/>
            <consortium name="The Broad Institute Genome Sequencing Center for Infectious Disease"/>
            <person name="Wu L."/>
            <person name="Ma J."/>
        </authorList>
    </citation>
    <scope>NUCLEOTIDE SEQUENCE [LARGE SCALE GENOMIC DNA]</scope>
    <source>
        <strain evidence="10">JCM 11650</strain>
    </source>
</reference>
<keyword evidence="5" id="KW-0378">Hydrolase</keyword>
<dbReference type="Proteomes" id="UP001597280">
    <property type="component" value="Unassembled WGS sequence"/>
</dbReference>
<proteinExistence type="inferred from homology"/>
<name>A0ABW4Q0H0_9MICO</name>
<sequence length="65" mass="7268">MVAAQDTRKVEKMLRKAGFTITKNPSGSHTTWGHPDGRSIPVPTGHRTISPGVYRKILDILKEER</sequence>
<evidence type="ECO:0000256" key="8">
    <source>
        <dbReference type="SAM" id="MobiDB-lite"/>
    </source>
</evidence>
<evidence type="ECO:0000313" key="10">
    <source>
        <dbReference type="Proteomes" id="UP001597280"/>
    </source>
</evidence>
<comment type="similarity">
    <text evidence="1">Belongs to the HicA mRNA interferase family.</text>
</comment>
<evidence type="ECO:0000313" key="9">
    <source>
        <dbReference type="EMBL" id="MFD1836579.1"/>
    </source>
</evidence>
<evidence type="ECO:0000256" key="1">
    <source>
        <dbReference type="ARBA" id="ARBA00006620"/>
    </source>
</evidence>
<dbReference type="RefSeq" id="WP_343906181.1">
    <property type="nucleotide sequence ID" value="NZ_BAAAIS010000004.1"/>
</dbReference>
<evidence type="ECO:0000256" key="5">
    <source>
        <dbReference type="ARBA" id="ARBA00022801"/>
    </source>
</evidence>
<keyword evidence="2" id="KW-1277">Toxin-antitoxin system</keyword>
<dbReference type="Pfam" id="PF07927">
    <property type="entry name" value="HicA_toxin"/>
    <property type="match status" value="1"/>
</dbReference>
<evidence type="ECO:0000256" key="3">
    <source>
        <dbReference type="ARBA" id="ARBA00022722"/>
    </source>
</evidence>
<protein>
    <submittedName>
        <fullName evidence="9">Type II toxin-antitoxin system HicA family toxin</fullName>
    </submittedName>
</protein>
<evidence type="ECO:0000256" key="7">
    <source>
        <dbReference type="ARBA" id="ARBA00023016"/>
    </source>
</evidence>
<feature type="region of interest" description="Disordered" evidence="8">
    <location>
        <begin position="16"/>
        <end position="47"/>
    </location>
</feature>
<evidence type="ECO:0000256" key="2">
    <source>
        <dbReference type="ARBA" id="ARBA00022649"/>
    </source>
</evidence>
<keyword evidence="3" id="KW-0540">Nuclease</keyword>
<organism evidence="9 10">
    <name type="scientific">Brachybacterium rhamnosum</name>
    <dbReference type="NCBI Taxonomy" id="173361"/>
    <lineage>
        <taxon>Bacteria</taxon>
        <taxon>Bacillati</taxon>
        <taxon>Actinomycetota</taxon>
        <taxon>Actinomycetes</taxon>
        <taxon>Micrococcales</taxon>
        <taxon>Dermabacteraceae</taxon>
        <taxon>Brachybacterium</taxon>
    </lineage>
</organism>
<keyword evidence="10" id="KW-1185">Reference proteome</keyword>
<comment type="caution">
    <text evidence="9">The sequence shown here is derived from an EMBL/GenBank/DDBJ whole genome shotgun (WGS) entry which is preliminary data.</text>
</comment>
<evidence type="ECO:0000256" key="6">
    <source>
        <dbReference type="ARBA" id="ARBA00022884"/>
    </source>
</evidence>
<keyword evidence="6" id="KW-0694">RNA-binding</keyword>
<dbReference type="EMBL" id="JBHUFL010000004">
    <property type="protein sequence ID" value="MFD1836579.1"/>
    <property type="molecule type" value="Genomic_DNA"/>
</dbReference>
<dbReference type="InterPro" id="IPR038570">
    <property type="entry name" value="HicA_sf"/>
</dbReference>
<accession>A0ABW4Q0H0</accession>
<keyword evidence="4" id="KW-0255">Endonuclease</keyword>
<evidence type="ECO:0000256" key="4">
    <source>
        <dbReference type="ARBA" id="ARBA00022759"/>
    </source>
</evidence>